<keyword evidence="2" id="KW-0812">Transmembrane</keyword>
<feature type="transmembrane region" description="Helical" evidence="2">
    <location>
        <begin position="71"/>
        <end position="87"/>
    </location>
</feature>
<feature type="region of interest" description="Disordered" evidence="1">
    <location>
        <begin position="93"/>
        <end position="117"/>
    </location>
</feature>
<accession>A0AAV8PLY2</accession>
<sequence>MSNHLNGSGVEDNKRSTFPPSASPLRRPLFDGVEAIAFSLACRITPDTGSPPIRDPLLLLSYPVSGLVEDWTGTVLVCFALFLLEYMRRGEWRRKGGSPTSEAGKGRGAAGDLRLHQ</sequence>
<comment type="caution">
    <text evidence="3">The sequence shown here is derived from an EMBL/GenBank/DDBJ whole genome shotgun (WGS) entry which is preliminary data.</text>
</comment>
<protein>
    <submittedName>
        <fullName evidence="3">Uncharacterized protein</fullName>
    </submittedName>
</protein>
<evidence type="ECO:0000256" key="1">
    <source>
        <dbReference type="SAM" id="MobiDB-lite"/>
    </source>
</evidence>
<dbReference type="AlphaFoldDB" id="A0AAV8PLY2"/>
<proteinExistence type="predicted"/>
<keyword evidence="2" id="KW-0472">Membrane</keyword>
<dbReference type="EMBL" id="JAQQAF010000009">
    <property type="protein sequence ID" value="KAJ8459166.1"/>
    <property type="molecule type" value="Genomic_DNA"/>
</dbReference>
<evidence type="ECO:0000256" key="2">
    <source>
        <dbReference type="SAM" id="Phobius"/>
    </source>
</evidence>
<name>A0AAV8PLY2_ENSVE</name>
<evidence type="ECO:0000313" key="4">
    <source>
        <dbReference type="Proteomes" id="UP001222027"/>
    </source>
</evidence>
<keyword evidence="2" id="KW-1133">Transmembrane helix</keyword>
<keyword evidence="4" id="KW-1185">Reference proteome</keyword>
<feature type="region of interest" description="Disordered" evidence="1">
    <location>
        <begin position="1"/>
        <end position="27"/>
    </location>
</feature>
<organism evidence="3 4">
    <name type="scientific">Ensete ventricosum</name>
    <name type="common">Abyssinian banana</name>
    <name type="synonym">Musa ensete</name>
    <dbReference type="NCBI Taxonomy" id="4639"/>
    <lineage>
        <taxon>Eukaryota</taxon>
        <taxon>Viridiplantae</taxon>
        <taxon>Streptophyta</taxon>
        <taxon>Embryophyta</taxon>
        <taxon>Tracheophyta</taxon>
        <taxon>Spermatophyta</taxon>
        <taxon>Magnoliopsida</taxon>
        <taxon>Liliopsida</taxon>
        <taxon>Zingiberales</taxon>
        <taxon>Musaceae</taxon>
        <taxon>Ensete</taxon>
    </lineage>
</organism>
<evidence type="ECO:0000313" key="3">
    <source>
        <dbReference type="EMBL" id="KAJ8459166.1"/>
    </source>
</evidence>
<gene>
    <name evidence="3" type="ORF">OPV22_032092</name>
</gene>
<dbReference type="Proteomes" id="UP001222027">
    <property type="component" value="Unassembled WGS sequence"/>
</dbReference>
<reference evidence="3 4" key="1">
    <citation type="submission" date="2022-12" db="EMBL/GenBank/DDBJ databases">
        <title>Chromosome-scale assembly of the Ensete ventricosum genome.</title>
        <authorList>
            <person name="Dussert Y."/>
            <person name="Stocks J."/>
            <person name="Wendawek A."/>
            <person name="Woldeyes F."/>
            <person name="Nichols R.A."/>
            <person name="Borrell J.S."/>
        </authorList>
    </citation>
    <scope>NUCLEOTIDE SEQUENCE [LARGE SCALE GENOMIC DNA]</scope>
    <source>
        <strain evidence="4">cv. Maze</strain>
        <tissue evidence="3">Seeds</tissue>
    </source>
</reference>